<name>X0ZGC1_9ZZZZ</name>
<proteinExistence type="predicted"/>
<reference evidence="2" key="1">
    <citation type="journal article" date="2014" name="Front. Microbiol.">
        <title>High frequency of phylogenetically diverse reductive dehalogenase-homologous genes in deep subseafloor sedimentary metagenomes.</title>
        <authorList>
            <person name="Kawai M."/>
            <person name="Futagami T."/>
            <person name="Toyoda A."/>
            <person name="Takaki Y."/>
            <person name="Nishi S."/>
            <person name="Hori S."/>
            <person name="Arai W."/>
            <person name="Tsubouchi T."/>
            <person name="Morono Y."/>
            <person name="Uchiyama I."/>
            <person name="Ito T."/>
            <person name="Fujiyama A."/>
            <person name="Inagaki F."/>
            <person name="Takami H."/>
        </authorList>
    </citation>
    <scope>NUCLEOTIDE SEQUENCE</scope>
    <source>
        <strain evidence="2">Expedition CK06-06</strain>
    </source>
</reference>
<organism evidence="2">
    <name type="scientific">marine sediment metagenome</name>
    <dbReference type="NCBI Taxonomy" id="412755"/>
    <lineage>
        <taxon>unclassified sequences</taxon>
        <taxon>metagenomes</taxon>
        <taxon>ecological metagenomes</taxon>
    </lineage>
</organism>
<keyword evidence="1" id="KW-1133">Transmembrane helix</keyword>
<keyword evidence="1" id="KW-0472">Membrane</keyword>
<accession>X0ZGC1</accession>
<evidence type="ECO:0000313" key="2">
    <source>
        <dbReference type="EMBL" id="GAG59378.1"/>
    </source>
</evidence>
<feature type="non-terminal residue" evidence="2">
    <location>
        <position position="1"/>
    </location>
</feature>
<dbReference type="EMBL" id="BART01007536">
    <property type="protein sequence ID" value="GAG59378.1"/>
    <property type="molecule type" value="Genomic_DNA"/>
</dbReference>
<evidence type="ECO:0000256" key="1">
    <source>
        <dbReference type="SAM" id="Phobius"/>
    </source>
</evidence>
<keyword evidence="1" id="KW-0812">Transmembrane</keyword>
<feature type="transmembrane region" description="Helical" evidence="1">
    <location>
        <begin position="15"/>
        <end position="34"/>
    </location>
</feature>
<protein>
    <submittedName>
        <fullName evidence="2">Uncharacterized protein</fullName>
    </submittedName>
</protein>
<gene>
    <name evidence="2" type="ORF">S01H4_17142</name>
</gene>
<sequence>GLGAYLAMIFYLRLWWLQIILFLFLFAGFSLYGLMRGKGNNLKKCSKCPLQSAEIPCDPVKNTKIKIRKINELVATQLKKKKSSK</sequence>
<comment type="caution">
    <text evidence="2">The sequence shown here is derived from an EMBL/GenBank/DDBJ whole genome shotgun (WGS) entry which is preliminary data.</text>
</comment>
<dbReference type="AlphaFoldDB" id="X0ZGC1"/>